<evidence type="ECO:0000256" key="2">
    <source>
        <dbReference type="SAM" id="Phobius"/>
    </source>
</evidence>
<evidence type="ECO:0000313" key="3">
    <source>
        <dbReference type="EMBL" id="AHB48697.1"/>
    </source>
</evidence>
<evidence type="ECO:0000313" key="4">
    <source>
        <dbReference type="Proteomes" id="UP000018542"/>
    </source>
</evidence>
<dbReference type="RefSeq" id="WP_023787420.1">
    <property type="nucleotide sequence ID" value="NC_022997.1"/>
</dbReference>
<dbReference type="AlphaFoldDB" id="V5SDY0"/>
<feature type="transmembrane region" description="Helical" evidence="2">
    <location>
        <begin position="43"/>
        <end position="65"/>
    </location>
</feature>
<dbReference type="OrthoDB" id="9780267at2"/>
<dbReference type="HOGENOM" id="CLU_068050_1_1_5"/>
<gene>
    <name evidence="3" type="ORF">W911_10320</name>
</gene>
<keyword evidence="2" id="KW-1133">Transmembrane helix</keyword>
<keyword evidence="2" id="KW-0812">Transmembrane</keyword>
<dbReference type="Proteomes" id="UP000018542">
    <property type="component" value="Chromosome"/>
</dbReference>
<dbReference type="PANTHER" id="PTHR31876">
    <property type="entry name" value="COV-LIKE PROTEIN 1"/>
    <property type="match status" value="1"/>
</dbReference>
<evidence type="ECO:0008006" key="5">
    <source>
        <dbReference type="Google" id="ProtNLM"/>
    </source>
</evidence>
<name>V5SDY0_9HYPH</name>
<sequence length="270" mass="29254">MTQSPQGKGGPERGDDDGLATGLRHLATDDGAPLRIGARLRNYFLTGLIIVGPVTLTVYFIWWVINVTDAWLKPFVPAVYSPDTYLPFSVPGIGLLFGIVFLTLTGALTANLLGRSLISFGEMALDRMPIVRNVYRALKQIFESVVSATGMQQQAFQKVGIIEFPSKGLWSIVFVTGETKGEIKITEPGGEEDMLTVFMPTGIVPPTGFICFVPRRSVTLLKMSVEDAAKIVISAGMVVPDYEARLKQLAEQARKAGVAVPDPIAVTPKE</sequence>
<dbReference type="Pfam" id="PF04367">
    <property type="entry name" value="DUF502"/>
    <property type="match status" value="1"/>
</dbReference>
<dbReference type="InterPro" id="IPR007462">
    <property type="entry name" value="COV1-like"/>
</dbReference>
<evidence type="ECO:0000256" key="1">
    <source>
        <dbReference type="SAM" id="MobiDB-lite"/>
    </source>
</evidence>
<proteinExistence type="predicted"/>
<accession>V5SDY0</accession>
<keyword evidence="2" id="KW-0472">Membrane</keyword>
<dbReference type="PANTHER" id="PTHR31876:SF26">
    <property type="entry name" value="PROTEIN LIKE COV 2"/>
    <property type="match status" value="1"/>
</dbReference>
<dbReference type="STRING" id="1029756.W911_10320"/>
<feature type="transmembrane region" description="Helical" evidence="2">
    <location>
        <begin position="85"/>
        <end position="113"/>
    </location>
</feature>
<reference evidence="3 4" key="1">
    <citation type="journal article" date="2014" name="Genome Announc.">
        <title>Complete Genome Sequence of Hyphomicrobium nitrativorans Strain NL23, a Denitrifying Bacterium Isolated from Biofilm of a Methanol-Fed Denitrification System Treating Seawater at the Montreal Biodome.</title>
        <authorList>
            <person name="Martineau C."/>
            <person name="Villeneuve C."/>
            <person name="Mauffrey F."/>
            <person name="Villemur R."/>
        </authorList>
    </citation>
    <scope>NUCLEOTIDE SEQUENCE [LARGE SCALE GENOMIC DNA]</scope>
    <source>
        <strain evidence="3">NL23</strain>
    </source>
</reference>
<feature type="region of interest" description="Disordered" evidence="1">
    <location>
        <begin position="1"/>
        <end position="20"/>
    </location>
</feature>
<organism evidence="3 4">
    <name type="scientific">Hyphomicrobium nitrativorans NL23</name>
    <dbReference type="NCBI Taxonomy" id="1029756"/>
    <lineage>
        <taxon>Bacteria</taxon>
        <taxon>Pseudomonadati</taxon>
        <taxon>Pseudomonadota</taxon>
        <taxon>Alphaproteobacteria</taxon>
        <taxon>Hyphomicrobiales</taxon>
        <taxon>Hyphomicrobiaceae</taxon>
        <taxon>Hyphomicrobium</taxon>
    </lineage>
</organism>
<keyword evidence="4" id="KW-1185">Reference proteome</keyword>
<dbReference type="PATRIC" id="fig|1029756.8.peg.2146"/>
<dbReference type="EMBL" id="CP006912">
    <property type="protein sequence ID" value="AHB48697.1"/>
    <property type="molecule type" value="Genomic_DNA"/>
</dbReference>
<dbReference type="KEGG" id="hni:W911_10320"/>
<protein>
    <recommendedName>
        <fullName evidence="5">DUF502 domain-containing protein</fullName>
    </recommendedName>
</protein>